<dbReference type="Pfam" id="PF21983">
    <property type="entry name" value="NikA-like"/>
    <property type="match status" value="1"/>
</dbReference>
<sequence>MRKRNHVVPVRLNAKELRHLDGQVAKSGLNREEFLRSLILGAQLQTKPCEHHAELLRKIAGLCNNANQLAHVANGTGMAGEASVQEMLRISKETWRLVKEEW</sequence>
<dbReference type="Proteomes" id="UP000095362">
    <property type="component" value="Unassembled WGS sequence"/>
</dbReference>
<dbReference type="EMBL" id="CYZK01000001">
    <property type="protein sequence ID" value="CUN45144.1"/>
    <property type="molecule type" value="Genomic_DNA"/>
</dbReference>
<dbReference type="InterPro" id="IPR053842">
    <property type="entry name" value="NikA-like"/>
</dbReference>
<dbReference type="PaxDb" id="410072-ERS852525_01557"/>
<name>A0A173X0K8_9FIRM</name>
<evidence type="ECO:0000313" key="2">
    <source>
        <dbReference type="Proteomes" id="UP000095362"/>
    </source>
</evidence>
<dbReference type="RefSeq" id="WP_018593889.1">
    <property type="nucleotide sequence ID" value="NZ_CYZK01000001.1"/>
</dbReference>
<reference evidence="1 2" key="1">
    <citation type="submission" date="2015-09" db="EMBL/GenBank/DDBJ databases">
        <authorList>
            <consortium name="Pathogen Informatics"/>
        </authorList>
    </citation>
    <scope>NUCLEOTIDE SEQUENCE [LARGE SCALE GENOMIC DNA]</scope>
    <source>
        <strain evidence="1 2">2789STDY5834866</strain>
    </source>
</reference>
<dbReference type="AlphaFoldDB" id="A0A173X0K8"/>
<evidence type="ECO:0000313" key="1">
    <source>
        <dbReference type="EMBL" id="CUN45144.1"/>
    </source>
</evidence>
<dbReference type="STRING" id="410072.ERS852525_01557"/>
<protein>
    <submittedName>
        <fullName evidence="1">Uncharacterized protein</fullName>
    </submittedName>
</protein>
<proteinExistence type="predicted"/>
<organism evidence="1 2">
    <name type="scientific">Coprococcus comes</name>
    <dbReference type="NCBI Taxonomy" id="410072"/>
    <lineage>
        <taxon>Bacteria</taxon>
        <taxon>Bacillati</taxon>
        <taxon>Bacillota</taxon>
        <taxon>Clostridia</taxon>
        <taxon>Lachnospirales</taxon>
        <taxon>Lachnospiraceae</taxon>
        <taxon>Coprococcus</taxon>
    </lineage>
</organism>
<gene>
    <name evidence="1" type="ORF">ERS852481_00192</name>
</gene>
<accession>A0A173X0K8</accession>
<dbReference type="GeneID" id="75051042"/>